<reference evidence="3 4" key="1">
    <citation type="submission" date="2015-05" db="EMBL/GenBank/DDBJ databases">
        <title>Distinctive expansion of gene families associated with plant cell wall degradation and secondary metabolism in the genomes of grapevine trunk pathogens.</title>
        <authorList>
            <person name="Lawrence D.P."/>
            <person name="Travadon R."/>
            <person name="Rolshausen P.E."/>
            <person name="Baumgartner K."/>
        </authorList>
    </citation>
    <scope>NUCLEOTIDE SEQUENCE [LARGE SCALE GENOMIC DNA]</scope>
    <source>
        <strain evidence="3">UCRPC4</strain>
    </source>
</reference>
<accession>A0A0G2DWT7</accession>
<dbReference type="AlphaFoldDB" id="A0A0G2DWT7"/>
<comment type="caution">
    <text evidence="3">The sequence shown here is derived from an EMBL/GenBank/DDBJ whole genome shotgun (WGS) entry which is preliminary data.</text>
</comment>
<name>A0A0G2DWT7_PHACM</name>
<evidence type="ECO:0000256" key="1">
    <source>
        <dbReference type="SAM" id="Coils"/>
    </source>
</evidence>
<dbReference type="Gene3D" id="6.10.250.3110">
    <property type="match status" value="1"/>
</dbReference>
<gene>
    <name evidence="3" type="ORF">UCRPC4_g06668</name>
</gene>
<reference evidence="3 4" key="2">
    <citation type="submission" date="2015-05" db="EMBL/GenBank/DDBJ databases">
        <authorList>
            <person name="Morales-Cruz A."/>
            <person name="Amrine K.C."/>
            <person name="Cantu D."/>
        </authorList>
    </citation>
    <scope>NUCLEOTIDE SEQUENCE [LARGE SCALE GENOMIC DNA]</scope>
    <source>
        <strain evidence="3">UCRPC4</strain>
    </source>
</reference>
<feature type="compositionally biased region" description="Polar residues" evidence="2">
    <location>
        <begin position="168"/>
        <end position="178"/>
    </location>
</feature>
<evidence type="ECO:0000313" key="4">
    <source>
        <dbReference type="Proteomes" id="UP000053317"/>
    </source>
</evidence>
<dbReference type="EMBL" id="LCWF01000215">
    <property type="protein sequence ID" value="KKY14621.1"/>
    <property type="molecule type" value="Genomic_DNA"/>
</dbReference>
<organism evidence="3 4">
    <name type="scientific">Phaeomoniella chlamydospora</name>
    <name type="common">Phaeoacremonium chlamydosporum</name>
    <dbReference type="NCBI Taxonomy" id="158046"/>
    <lineage>
        <taxon>Eukaryota</taxon>
        <taxon>Fungi</taxon>
        <taxon>Dikarya</taxon>
        <taxon>Ascomycota</taxon>
        <taxon>Pezizomycotina</taxon>
        <taxon>Eurotiomycetes</taxon>
        <taxon>Chaetothyriomycetidae</taxon>
        <taxon>Phaeomoniellales</taxon>
        <taxon>Phaeomoniellaceae</taxon>
        <taxon>Phaeomoniella</taxon>
    </lineage>
</organism>
<sequence length="357" mass="40356">MEPSINIDEEYKEYKRLMQRIENATIESPDSSDMNNLLTEVGKTIFEEVLPKFEAKESSIIQENIGLRANLQSVTNERDKLQNECQQAKASEEKLVREQEELRAERDSFCDQAQEFQAQLQALTARMSTLEAELTSQMLPESSRRDSLPHMNALSLMIDVDAERPGSVTPTRRTSAELQLSPDRRASKRLSQGTGSTSNIAGLASLSSITRTASIGNMPLEPEATRAGEEKVEYNTDESWARFIVPEKYRNDVQPLKDIFEEHMKNKELVSQRRYISRALNAGKANCFIGQIANRKYKLGVETTVGGRCPHCDSRDTSSKSRAPAEDKICIWLETVTTPEPEFPGCDIRMHLREQAH</sequence>
<proteinExistence type="predicted"/>
<feature type="compositionally biased region" description="Polar residues" evidence="2">
    <location>
        <begin position="189"/>
        <end position="199"/>
    </location>
</feature>
<evidence type="ECO:0000313" key="3">
    <source>
        <dbReference type="EMBL" id="KKY14621.1"/>
    </source>
</evidence>
<protein>
    <submittedName>
        <fullName evidence="3">Uncharacterized protein</fullName>
    </submittedName>
</protein>
<keyword evidence="4" id="KW-1185">Reference proteome</keyword>
<keyword evidence="1" id="KW-0175">Coiled coil</keyword>
<evidence type="ECO:0000256" key="2">
    <source>
        <dbReference type="SAM" id="MobiDB-lite"/>
    </source>
</evidence>
<feature type="region of interest" description="Disordered" evidence="2">
    <location>
        <begin position="162"/>
        <end position="199"/>
    </location>
</feature>
<feature type="coiled-coil region" evidence="1">
    <location>
        <begin position="64"/>
        <end position="133"/>
    </location>
</feature>
<dbReference type="Proteomes" id="UP000053317">
    <property type="component" value="Unassembled WGS sequence"/>
</dbReference>